<keyword evidence="1" id="KW-0812">Transmembrane</keyword>
<feature type="transmembrane region" description="Helical" evidence="1">
    <location>
        <begin position="278"/>
        <end position="297"/>
    </location>
</feature>
<sequence>MSQRNSGQTSKLFSFQTRHTSVLITIMTVILILFSFTFFQIGKELKKTDVMEIKNDWVFFVENHSDQQLFGENTRRIEFVDPNESLIMQQSLRQSITNPELILRANHQWVTVLLDNQIIYQYQETAKQENPGLLFTKITLPKDYCQKPLRIVTKSPFKYYAGLPAQVFLGEADEIARFFLMHSVPQMIILFICLGISLSAVVMLISRKKLNKQRIALTGLLCAFSLLVGIQSSVNNLSTGTLFTPDKLSLWYSLTSILIPIALTSYYWLRNTLYRKWYLPVIIIEYSLLATTIFSFITQQIPLPMILQVASGLNVFLTLYTAMISLLEAASDNRFYVICSPGIVMAAVIHCFFYIQLFIGAANLIIDWPMILFTALAVLICGYHFWEEYTALSKHKKEAQASAIRSASFDQKLESLTLYFSSLIHKKNQEQTQPINLTLSILEEHYEEAFKKLNGKLTCTFSLQQKNQLLEEELLQLLIQVFEKLLVLKQHIGCDATLHITQKDDQLIIESQMEPYSRPTFDQTIQEDLSFYRQELQNLVGKKRGRYERLEHQMIIRLSQIT</sequence>
<feature type="transmembrane region" description="Helical" evidence="1">
    <location>
        <begin position="187"/>
        <end position="205"/>
    </location>
</feature>
<comment type="caution">
    <text evidence="2">The sequence shown here is derived from an EMBL/GenBank/DDBJ whole genome shotgun (WGS) entry which is preliminary data.</text>
</comment>
<name>A0ABV0ENQ6_9ENTE</name>
<reference evidence="2 3" key="2">
    <citation type="submission" date="2024-02" db="EMBL/GenBank/DDBJ databases">
        <title>The Genome Sequence of Enterococcus sp. DIV0159.</title>
        <authorList>
            <person name="Earl A."/>
            <person name="Manson A."/>
            <person name="Gilmore M."/>
            <person name="Sanders J."/>
            <person name="Shea T."/>
            <person name="Howe W."/>
            <person name="Livny J."/>
            <person name="Cuomo C."/>
            <person name="Neafsey D."/>
            <person name="Birren B."/>
        </authorList>
    </citation>
    <scope>NUCLEOTIDE SEQUENCE [LARGE SCALE GENOMIC DNA]</scope>
    <source>
        <strain evidence="2 3">665A</strain>
    </source>
</reference>
<dbReference type="Proteomes" id="UP000664357">
    <property type="component" value="Unassembled WGS sequence"/>
</dbReference>
<evidence type="ECO:0008006" key="4">
    <source>
        <dbReference type="Google" id="ProtNLM"/>
    </source>
</evidence>
<keyword evidence="1" id="KW-1133">Transmembrane helix</keyword>
<accession>A0ABV0ENQ6</accession>
<evidence type="ECO:0000313" key="2">
    <source>
        <dbReference type="EMBL" id="MEO1770251.1"/>
    </source>
</evidence>
<dbReference type="EMBL" id="JAFREL020000001">
    <property type="protein sequence ID" value="MEO1770251.1"/>
    <property type="molecule type" value="Genomic_DNA"/>
</dbReference>
<feature type="transmembrane region" description="Helical" evidence="1">
    <location>
        <begin position="365"/>
        <end position="386"/>
    </location>
</feature>
<feature type="transmembrane region" description="Helical" evidence="1">
    <location>
        <begin position="335"/>
        <end position="359"/>
    </location>
</feature>
<proteinExistence type="predicted"/>
<feature type="transmembrane region" description="Helical" evidence="1">
    <location>
        <begin position="217"/>
        <end position="238"/>
    </location>
</feature>
<reference evidence="2 3" key="1">
    <citation type="submission" date="2021-03" db="EMBL/GenBank/DDBJ databases">
        <authorList>
            <person name="Gilmore M.S."/>
            <person name="Schwartzman J."/>
            <person name="Van Tyne D."/>
            <person name="Martin M."/>
            <person name="Earl A.M."/>
            <person name="Manson A.L."/>
            <person name="Straub T."/>
            <person name="Salamzade R."/>
            <person name="Saavedra J."/>
            <person name="Lebreton F."/>
            <person name="Prichula J."/>
            <person name="Schaufler K."/>
            <person name="Gaca A."/>
            <person name="Sgardioli B."/>
            <person name="Wagenaar J."/>
            <person name="Strong T."/>
        </authorList>
    </citation>
    <scope>NUCLEOTIDE SEQUENCE [LARGE SCALE GENOMIC DNA]</scope>
    <source>
        <strain evidence="2 3">665A</strain>
    </source>
</reference>
<gene>
    <name evidence="2" type="ORF">JZO67_002202</name>
</gene>
<feature type="transmembrane region" description="Helical" evidence="1">
    <location>
        <begin position="303"/>
        <end position="323"/>
    </location>
</feature>
<protein>
    <recommendedName>
        <fullName evidence="4">Histidine kinase</fullName>
    </recommendedName>
</protein>
<feature type="transmembrane region" description="Helical" evidence="1">
    <location>
        <begin position="250"/>
        <end position="269"/>
    </location>
</feature>
<evidence type="ECO:0000313" key="3">
    <source>
        <dbReference type="Proteomes" id="UP000664357"/>
    </source>
</evidence>
<organism evidence="2 3">
    <name type="scientific">Candidatus Enterococcus ferrettii</name>
    <dbReference type="NCBI Taxonomy" id="2815324"/>
    <lineage>
        <taxon>Bacteria</taxon>
        <taxon>Bacillati</taxon>
        <taxon>Bacillota</taxon>
        <taxon>Bacilli</taxon>
        <taxon>Lactobacillales</taxon>
        <taxon>Enterococcaceae</taxon>
        <taxon>Enterococcus</taxon>
    </lineage>
</organism>
<keyword evidence="1" id="KW-0472">Membrane</keyword>
<dbReference type="RefSeq" id="WP_207704264.1">
    <property type="nucleotide sequence ID" value="NZ_JAFREL020000001.1"/>
</dbReference>
<keyword evidence="3" id="KW-1185">Reference proteome</keyword>
<evidence type="ECO:0000256" key="1">
    <source>
        <dbReference type="SAM" id="Phobius"/>
    </source>
</evidence>
<feature type="transmembrane region" description="Helical" evidence="1">
    <location>
        <begin position="21"/>
        <end position="41"/>
    </location>
</feature>